<evidence type="ECO:0000256" key="8">
    <source>
        <dbReference type="ARBA" id="ARBA00022989"/>
    </source>
</evidence>
<reference evidence="14 15" key="1">
    <citation type="journal article" date="2015" name="Genome Announc.">
        <title>Expanding the biotechnology potential of lactobacilli through comparative genomics of 213 strains and associated genera.</title>
        <authorList>
            <person name="Sun Z."/>
            <person name="Harris H.M."/>
            <person name="McCann A."/>
            <person name="Guo C."/>
            <person name="Argimon S."/>
            <person name="Zhang W."/>
            <person name="Yang X."/>
            <person name="Jeffery I.B."/>
            <person name="Cooney J.C."/>
            <person name="Kagawa T.F."/>
            <person name="Liu W."/>
            <person name="Song Y."/>
            <person name="Salvetti E."/>
            <person name="Wrobel A."/>
            <person name="Rasinkangas P."/>
            <person name="Parkhill J."/>
            <person name="Rea M.C."/>
            <person name="O'Sullivan O."/>
            <person name="Ritari J."/>
            <person name="Douillard F.P."/>
            <person name="Paul Ross R."/>
            <person name="Yang R."/>
            <person name="Briner A.E."/>
            <person name="Felis G.E."/>
            <person name="de Vos W.M."/>
            <person name="Barrangou R."/>
            <person name="Klaenhammer T.R."/>
            <person name="Caufield P.W."/>
            <person name="Cui Y."/>
            <person name="Zhang H."/>
            <person name="O'Toole P.W."/>
        </authorList>
    </citation>
    <scope>NUCLEOTIDE SEQUENCE [LARGE SCALE GENOMIC DNA]</scope>
    <source>
        <strain evidence="14 15">DSM 13343</strain>
    </source>
</reference>
<dbReference type="PANTHER" id="PTHR31462">
    <property type="entry name" value="ENDOSOMAL/LYSOSOMAL POTASSIUM CHANNEL TMEM175"/>
    <property type="match status" value="1"/>
</dbReference>
<proteinExistence type="inferred from homology"/>
<gene>
    <name evidence="14" type="ORF">FD01_GL002950</name>
</gene>
<evidence type="ECO:0000256" key="5">
    <source>
        <dbReference type="ARBA" id="ARBA00022692"/>
    </source>
</evidence>
<name>A0A0R1RIK5_9LACO</name>
<keyword evidence="15" id="KW-1185">Reference proteome</keyword>
<organism evidence="14 15">
    <name type="scientific">Lacticaseibacillus manihotivorans DSM 13343 = JCM 12514</name>
    <dbReference type="NCBI Taxonomy" id="1423769"/>
    <lineage>
        <taxon>Bacteria</taxon>
        <taxon>Bacillati</taxon>
        <taxon>Bacillota</taxon>
        <taxon>Bacilli</taxon>
        <taxon>Lactobacillales</taxon>
        <taxon>Lactobacillaceae</taxon>
        <taxon>Lacticaseibacillus</taxon>
    </lineage>
</organism>
<dbReference type="PANTHER" id="PTHR31462:SF5">
    <property type="entry name" value="ENDOSOMAL_LYSOSOMAL PROTON CHANNEL TMEM175"/>
    <property type="match status" value="1"/>
</dbReference>
<evidence type="ECO:0000256" key="7">
    <source>
        <dbReference type="ARBA" id="ARBA00022958"/>
    </source>
</evidence>
<comment type="catalytic activity">
    <reaction evidence="12">
        <text>K(+)(in) = K(+)(out)</text>
        <dbReference type="Rhea" id="RHEA:29463"/>
        <dbReference type="ChEBI" id="CHEBI:29103"/>
    </reaction>
</comment>
<evidence type="ECO:0000256" key="3">
    <source>
        <dbReference type="ARBA" id="ARBA00022448"/>
    </source>
</evidence>
<evidence type="ECO:0000256" key="4">
    <source>
        <dbReference type="ARBA" id="ARBA00022538"/>
    </source>
</evidence>
<feature type="transmembrane region" description="Helical" evidence="13">
    <location>
        <begin position="107"/>
        <end position="128"/>
    </location>
</feature>
<dbReference type="GO" id="GO:0016020">
    <property type="term" value="C:membrane"/>
    <property type="evidence" value="ECO:0007669"/>
    <property type="project" value="UniProtKB-SubCell"/>
</dbReference>
<evidence type="ECO:0000256" key="12">
    <source>
        <dbReference type="ARBA" id="ARBA00034430"/>
    </source>
</evidence>
<dbReference type="RefSeq" id="WP_056962196.1">
    <property type="nucleotide sequence ID" value="NZ_AZEU01000004.1"/>
</dbReference>
<dbReference type="EMBL" id="AZEU01000004">
    <property type="protein sequence ID" value="KRL54098.1"/>
    <property type="molecule type" value="Genomic_DNA"/>
</dbReference>
<feature type="transmembrane region" description="Helical" evidence="13">
    <location>
        <begin position="41"/>
        <end position="58"/>
    </location>
</feature>
<evidence type="ECO:0000313" key="15">
    <source>
        <dbReference type="Proteomes" id="UP000051790"/>
    </source>
</evidence>
<keyword evidence="3" id="KW-0813">Transport</keyword>
<keyword evidence="7" id="KW-0630">Potassium</keyword>
<dbReference type="Pfam" id="PF06736">
    <property type="entry name" value="TMEM175"/>
    <property type="match status" value="1"/>
</dbReference>
<comment type="similarity">
    <text evidence="2">Belongs to the TMEM175 family.</text>
</comment>
<sequence>MSKHRVEAFTDGVIAIIITIMVLELQAPAGGDFADLWALRYRFLIYFVSFLTMAVYWNNHHHLFQVVSHVDGLVLWSNTAFLFASSLFPFATAWVGAHHLTSFAPEMFYGGVVLLADLAYYALVQSLLRVNTKGNAIQKVLGQGYYKPLIAVSGNVIALIIGLVWAPLTIILDTLLLLLWVIPEKRIEQHLQNQ</sequence>
<dbReference type="OrthoDB" id="7626281at2"/>
<keyword evidence="5 13" id="KW-0812">Transmembrane</keyword>
<accession>A0A0R1RIK5</accession>
<dbReference type="InterPro" id="IPR010617">
    <property type="entry name" value="TMEM175-like"/>
</dbReference>
<evidence type="ECO:0000256" key="9">
    <source>
        <dbReference type="ARBA" id="ARBA00023065"/>
    </source>
</evidence>
<keyword evidence="10 13" id="KW-0472">Membrane</keyword>
<dbReference type="GO" id="GO:0005267">
    <property type="term" value="F:potassium channel activity"/>
    <property type="evidence" value="ECO:0007669"/>
    <property type="project" value="UniProtKB-KW"/>
</dbReference>
<feature type="transmembrane region" description="Helical" evidence="13">
    <location>
        <begin position="12"/>
        <end position="29"/>
    </location>
</feature>
<keyword evidence="6" id="KW-0631">Potassium channel</keyword>
<keyword evidence="11" id="KW-0407">Ion channel</keyword>
<evidence type="ECO:0000256" key="11">
    <source>
        <dbReference type="ARBA" id="ARBA00023303"/>
    </source>
</evidence>
<evidence type="ECO:0000256" key="2">
    <source>
        <dbReference type="ARBA" id="ARBA00006920"/>
    </source>
</evidence>
<protein>
    <submittedName>
        <fullName evidence="14">Membrane protein</fullName>
    </submittedName>
</protein>
<keyword evidence="9" id="KW-0406">Ion transport</keyword>
<dbReference type="PATRIC" id="fig|1423769.4.peg.3181"/>
<evidence type="ECO:0000256" key="1">
    <source>
        <dbReference type="ARBA" id="ARBA00004141"/>
    </source>
</evidence>
<feature type="transmembrane region" description="Helical" evidence="13">
    <location>
        <begin position="70"/>
        <end position="95"/>
    </location>
</feature>
<keyword evidence="8 13" id="KW-1133">Transmembrane helix</keyword>
<comment type="subcellular location">
    <subcellularLocation>
        <location evidence="1">Membrane</location>
        <topology evidence="1">Multi-pass membrane protein</topology>
    </subcellularLocation>
</comment>
<evidence type="ECO:0000313" key="14">
    <source>
        <dbReference type="EMBL" id="KRL54098.1"/>
    </source>
</evidence>
<evidence type="ECO:0000256" key="13">
    <source>
        <dbReference type="SAM" id="Phobius"/>
    </source>
</evidence>
<dbReference type="Proteomes" id="UP000051790">
    <property type="component" value="Unassembled WGS sequence"/>
</dbReference>
<comment type="caution">
    <text evidence="14">The sequence shown here is derived from an EMBL/GenBank/DDBJ whole genome shotgun (WGS) entry which is preliminary data.</text>
</comment>
<dbReference type="GO" id="GO:0015252">
    <property type="term" value="F:proton channel activity"/>
    <property type="evidence" value="ECO:0007669"/>
    <property type="project" value="InterPro"/>
</dbReference>
<evidence type="ECO:0000256" key="6">
    <source>
        <dbReference type="ARBA" id="ARBA00022826"/>
    </source>
</evidence>
<feature type="transmembrane region" description="Helical" evidence="13">
    <location>
        <begin position="149"/>
        <end position="182"/>
    </location>
</feature>
<keyword evidence="4" id="KW-0633">Potassium transport</keyword>
<evidence type="ECO:0000256" key="10">
    <source>
        <dbReference type="ARBA" id="ARBA00023136"/>
    </source>
</evidence>
<dbReference type="AlphaFoldDB" id="A0A0R1RIK5"/>